<evidence type="ECO:0000256" key="2">
    <source>
        <dbReference type="SAM" id="MobiDB-lite"/>
    </source>
</evidence>
<dbReference type="PROSITE" id="PS01140">
    <property type="entry name" value="GLYCOSYL_HYDROL_F45"/>
    <property type="match status" value="1"/>
</dbReference>
<evidence type="ECO:0000256" key="3">
    <source>
        <dbReference type="SAM" id="Phobius"/>
    </source>
</evidence>
<keyword evidence="3" id="KW-0472">Membrane</keyword>
<evidence type="ECO:0000313" key="6">
    <source>
        <dbReference type="Proteomes" id="UP001150062"/>
    </source>
</evidence>
<feature type="active site" description="Nucleophile" evidence="1">
    <location>
        <position position="230"/>
    </location>
</feature>
<feature type="transmembrane region" description="Helical" evidence="3">
    <location>
        <begin position="195"/>
        <end position="220"/>
    </location>
</feature>
<feature type="transmembrane region" description="Helical" evidence="3">
    <location>
        <begin position="332"/>
        <end position="355"/>
    </location>
</feature>
<dbReference type="EC" id="3.2.1.4" evidence="1"/>
<dbReference type="Proteomes" id="UP001150062">
    <property type="component" value="Unassembled WGS sequence"/>
</dbReference>
<feature type="compositionally biased region" description="Polar residues" evidence="2">
    <location>
        <begin position="159"/>
        <end position="172"/>
    </location>
</feature>
<keyword evidence="3" id="KW-1133">Transmembrane helix</keyword>
<gene>
    <name evidence="5" type="ORF">M0813_05855</name>
</gene>
<comment type="catalytic activity">
    <reaction evidence="1">
        <text>Endohydrolysis of (1-&gt;4)-beta-D-glucosidic linkages in cellulose, lichenin and cereal beta-D-glucans.</text>
        <dbReference type="EC" id="3.2.1.4"/>
    </reaction>
</comment>
<reference evidence="5" key="1">
    <citation type="submission" date="2022-08" db="EMBL/GenBank/DDBJ databases">
        <title>Novel sulfate-reducing endosymbionts in the free-living metamonad Anaeramoeba.</title>
        <authorList>
            <person name="Jerlstrom-Hultqvist J."/>
            <person name="Cepicka I."/>
            <person name="Gallot-Lavallee L."/>
            <person name="Salas-Leiva D."/>
            <person name="Curtis B.A."/>
            <person name="Zahonova K."/>
            <person name="Pipaliya S."/>
            <person name="Dacks J."/>
            <person name="Roger A.J."/>
        </authorList>
    </citation>
    <scope>NUCLEOTIDE SEQUENCE</scope>
    <source>
        <strain evidence="5">Schooner1</strain>
    </source>
</reference>
<name>A0ABQ8XFZ2_9EUKA</name>
<evidence type="ECO:0000256" key="1">
    <source>
        <dbReference type="PROSITE-ProRule" id="PRU10069"/>
    </source>
</evidence>
<evidence type="ECO:0000259" key="4">
    <source>
        <dbReference type="PROSITE" id="PS01140"/>
    </source>
</evidence>
<feature type="transmembrane region" description="Helical" evidence="3">
    <location>
        <begin position="302"/>
        <end position="325"/>
    </location>
</feature>
<feature type="transmembrane region" description="Helical" evidence="3">
    <location>
        <begin position="520"/>
        <end position="542"/>
    </location>
</feature>
<feature type="region of interest" description="Disordered" evidence="2">
    <location>
        <begin position="157"/>
        <end position="192"/>
    </location>
</feature>
<comment type="caution">
    <text evidence="5">The sequence shown here is derived from an EMBL/GenBank/DDBJ whole genome shotgun (WGS) entry which is preliminary data.</text>
</comment>
<organism evidence="5 6">
    <name type="scientific">Anaeramoeba flamelloides</name>
    <dbReference type="NCBI Taxonomy" id="1746091"/>
    <lineage>
        <taxon>Eukaryota</taxon>
        <taxon>Metamonada</taxon>
        <taxon>Anaeramoebidae</taxon>
        <taxon>Anaeramoeba</taxon>
    </lineage>
</organism>
<keyword evidence="3" id="KW-0812">Transmembrane</keyword>
<protein>
    <recommendedName>
        <fullName evidence="1">Cellulase</fullName>
        <ecNumber evidence="1">3.2.1.4</ecNumber>
    </recommendedName>
</protein>
<feature type="transmembrane region" description="Helical" evidence="3">
    <location>
        <begin position="361"/>
        <end position="379"/>
    </location>
</feature>
<sequence>MNSTLNLENFITEVNNSASVESLRDSKYNISMLANEKEQEAIQYIWNKLPENYPTIKVSQEVINEAMNIAKSISSVQQFGDNTMNTGPIMDNNIGMGMDMGAGMGMDLGTGMGTGMGTGTGINYETGMGLGMDMQLDNLGDQSDVPSEVKEKIPDEVLNMNNKNTAVSNSPPKSVEQRTTRPTTYRSSRSSGDDYVPVPCLCFLFLLSWGLILGLCIGVAKDGLATRYWDKHVVDCDAQWLMESQTASYHNSKSEIIEAKIVDGCTPKMKEEELVGTFTCWSDPDNPEEVLMIPGYLRSAPIAAMTCGIIFGIIMQIVIFLAFFFDYGSMAPIVYFMTIPSIIILLPVIAFFISFVDKKLLWAPLVGIAIFTFILYFPVVRVAKNEANKVEEGRCKVYDFGYNVDCPYCYLGSIWCNRIFPKTIPSGYNETTKHNSSPEYLSVKLYPKDIPEIDENADLYKPWIRYYPIPYTTYTSERLLPTINDEIDCFIEKDYKYDASDPTFPLIITGRKVDRAGYKAALSFIIILGVVLFLIFLCSVKVHQN</sequence>
<dbReference type="InterPro" id="IPR000334">
    <property type="entry name" value="Glyco_hydro_45"/>
</dbReference>
<evidence type="ECO:0000313" key="5">
    <source>
        <dbReference type="EMBL" id="KAJ6231429.1"/>
    </source>
</evidence>
<dbReference type="EMBL" id="JAOAOG010000300">
    <property type="protein sequence ID" value="KAJ6231429.1"/>
    <property type="molecule type" value="Genomic_DNA"/>
</dbReference>
<feature type="domain" description="Glycosyl hydrolases family 45 active site" evidence="4">
    <location>
        <begin position="225"/>
        <end position="236"/>
    </location>
</feature>
<feature type="compositionally biased region" description="Low complexity" evidence="2">
    <location>
        <begin position="180"/>
        <end position="190"/>
    </location>
</feature>
<proteinExistence type="predicted"/>
<keyword evidence="6" id="KW-1185">Reference proteome</keyword>
<accession>A0ABQ8XFZ2</accession>